<name>A0A0N0C3D5_9BACL</name>
<dbReference type="Proteomes" id="UP000037688">
    <property type="component" value="Unassembled WGS sequence"/>
</dbReference>
<dbReference type="AlphaFoldDB" id="A0A0N0C3D5"/>
<organism evidence="1 2">
    <name type="scientific">Paenibacillus xylanivorans</name>
    <dbReference type="NCBI Taxonomy" id="1705561"/>
    <lineage>
        <taxon>Bacteria</taxon>
        <taxon>Bacillati</taxon>
        <taxon>Bacillota</taxon>
        <taxon>Bacilli</taxon>
        <taxon>Bacillales</taxon>
        <taxon>Paenibacillaceae</taxon>
        <taxon>Paenibacillus</taxon>
    </lineage>
</organism>
<dbReference type="RefSeq" id="WP_053782960.1">
    <property type="nucleotide sequence ID" value="NZ_LITU01000071.1"/>
</dbReference>
<reference evidence="1 2" key="1">
    <citation type="submission" date="2015-08" db="EMBL/GenBank/DDBJ databases">
        <title>Draft genome sequence of cellulolytic and xylanolytic Paenibacillus sp. A59, isolated from a decaying forest soil from Patagonia, Argentina.</title>
        <authorList>
            <person name="Ghio S."/>
            <person name="Caceres A.M."/>
            <person name="Talia P."/>
            <person name="Grasso D."/>
            <person name="Campos E."/>
        </authorList>
    </citation>
    <scope>NUCLEOTIDE SEQUENCE [LARGE SCALE GENOMIC DNA]</scope>
    <source>
        <strain evidence="1 2">A59</strain>
    </source>
</reference>
<evidence type="ECO:0000313" key="1">
    <source>
        <dbReference type="EMBL" id="KOY14201.1"/>
    </source>
</evidence>
<protein>
    <submittedName>
        <fullName evidence="1">Uncharacterized protein</fullName>
    </submittedName>
</protein>
<evidence type="ECO:0000313" key="2">
    <source>
        <dbReference type="Proteomes" id="UP000037688"/>
    </source>
</evidence>
<proteinExistence type="predicted"/>
<dbReference type="EMBL" id="LITU01000071">
    <property type="protein sequence ID" value="KOY14201.1"/>
    <property type="molecule type" value="Genomic_DNA"/>
</dbReference>
<sequence>MFKTKLVATSLALAIGVVGVGGSLVSGMGFFNFSSYTNNFTLTVSASFTPSVVTTSSHGFGLTPGKNVKQAYVWLKEGNYDSGRVYSPTAKNTSDSNLYEAVTSKVNNPFSTATSGYGWIYF</sequence>
<accession>A0A0N0C3D5</accession>
<gene>
    <name evidence="1" type="ORF">AMS66_22665</name>
</gene>
<keyword evidence="2" id="KW-1185">Reference proteome</keyword>
<dbReference type="PATRIC" id="fig|1705561.3.peg.4733"/>
<dbReference type="OrthoDB" id="9928187at2"/>
<comment type="caution">
    <text evidence="1">The sequence shown here is derived from an EMBL/GenBank/DDBJ whole genome shotgun (WGS) entry which is preliminary data.</text>
</comment>